<accession>A0A370KFV6</accession>
<name>A0A370KFV6_9HYPH</name>
<feature type="compositionally biased region" description="Low complexity" evidence="1">
    <location>
        <begin position="64"/>
        <end position="74"/>
    </location>
</feature>
<reference evidence="2 3" key="1">
    <citation type="submission" date="2017-03" db="EMBL/GenBank/DDBJ databases">
        <title>Genome analysis of Rhizobial strains effectives or ineffectives for nitrogen fixation isolated from bean seeds.</title>
        <authorList>
            <person name="Peralta H."/>
            <person name="Aguilar-Vera A."/>
            <person name="Mora Y."/>
            <person name="Vargas-Lagunas C."/>
            <person name="Girard L."/>
            <person name="Mora J."/>
        </authorList>
    </citation>
    <scope>NUCLEOTIDE SEQUENCE [LARGE SCALE GENOMIC DNA]</scope>
    <source>
        <strain evidence="2 3">CCGM3</strain>
    </source>
</reference>
<protein>
    <submittedName>
        <fullName evidence="2">Uncharacterized protein</fullName>
    </submittedName>
</protein>
<comment type="caution">
    <text evidence="2">The sequence shown here is derived from an EMBL/GenBank/DDBJ whole genome shotgun (WGS) entry which is preliminary data.</text>
</comment>
<feature type="region of interest" description="Disordered" evidence="1">
    <location>
        <begin position="38"/>
        <end position="124"/>
    </location>
</feature>
<dbReference type="RefSeq" id="WP_114715586.1">
    <property type="nucleotide sequence ID" value="NZ_KZ857269.1"/>
</dbReference>
<sequence>MKPQQRKFVVEFKSTRRRPKGQAKSIWGNTDFKAIVRETQADAPHLFGPVDPSPQSGPEREHQLPASLAPAEAAAPDHDLTQFKQSDVPAEAAPQFERDAAKPVVRSSRPPREQRKLRHRPVRRASTDIRETPTMAQPGQSDDLIALEDENRRLKALMAEYLRQQNSALRDMLLRF</sequence>
<proteinExistence type="predicted"/>
<evidence type="ECO:0000256" key="1">
    <source>
        <dbReference type="SAM" id="MobiDB-lite"/>
    </source>
</evidence>
<dbReference type="Proteomes" id="UP000254939">
    <property type="component" value="Unassembled WGS sequence"/>
</dbReference>
<gene>
    <name evidence="2" type="ORF">B5K06_30260</name>
</gene>
<dbReference type="AlphaFoldDB" id="A0A370KFV6"/>
<organism evidence="2 3">
    <name type="scientific">Rhizobium grahamii</name>
    <dbReference type="NCBI Taxonomy" id="1120045"/>
    <lineage>
        <taxon>Bacteria</taxon>
        <taxon>Pseudomonadati</taxon>
        <taxon>Pseudomonadota</taxon>
        <taxon>Alphaproteobacteria</taxon>
        <taxon>Hyphomicrobiales</taxon>
        <taxon>Rhizobiaceae</taxon>
        <taxon>Rhizobium/Agrobacterium group</taxon>
        <taxon>Rhizobium</taxon>
    </lineage>
</organism>
<dbReference type="OrthoDB" id="8454019at2"/>
<evidence type="ECO:0000313" key="3">
    <source>
        <dbReference type="Proteomes" id="UP000254939"/>
    </source>
</evidence>
<evidence type="ECO:0000313" key="2">
    <source>
        <dbReference type="EMBL" id="RDJ03283.1"/>
    </source>
</evidence>
<dbReference type="EMBL" id="NAAC01000043">
    <property type="protein sequence ID" value="RDJ03283.1"/>
    <property type="molecule type" value="Genomic_DNA"/>
</dbReference>
<feature type="region of interest" description="Disordered" evidence="1">
    <location>
        <begin position="1"/>
        <end position="26"/>
    </location>
</feature>